<dbReference type="Proteomes" id="UP000789570">
    <property type="component" value="Unassembled WGS sequence"/>
</dbReference>
<comment type="caution">
    <text evidence="2">The sequence shown here is derived from an EMBL/GenBank/DDBJ whole genome shotgun (WGS) entry which is preliminary data.</text>
</comment>
<protein>
    <submittedName>
        <fullName evidence="2">10513_t:CDS:1</fullName>
    </submittedName>
</protein>
<reference evidence="2" key="1">
    <citation type="submission" date="2021-06" db="EMBL/GenBank/DDBJ databases">
        <authorList>
            <person name="Kallberg Y."/>
            <person name="Tangrot J."/>
            <person name="Rosling A."/>
        </authorList>
    </citation>
    <scope>NUCLEOTIDE SEQUENCE</scope>
    <source>
        <strain evidence="2">UK204</strain>
    </source>
</reference>
<gene>
    <name evidence="2" type="ORF">FCALED_LOCUS16367</name>
</gene>
<evidence type="ECO:0000256" key="1">
    <source>
        <dbReference type="SAM" id="MobiDB-lite"/>
    </source>
</evidence>
<keyword evidence="3" id="KW-1185">Reference proteome</keyword>
<sequence length="43" mass="5031">ISLADSLNKMDFDKDVEDKKNGIEENEEENKDDNKDEEEIDTE</sequence>
<dbReference type="EMBL" id="CAJVPQ010018727">
    <property type="protein sequence ID" value="CAG8751759.1"/>
    <property type="molecule type" value="Genomic_DNA"/>
</dbReference>
<name>A0A9N9NRT7_9GLOM</name>
<feature type="compositionally biased region" description="Acidic residues" evidence="1">
    <location>
        <begin position="24"/>
        <end position="43"/>
    </location>
</feature>
<evidence type="ECO:0000313" key="3">
    <source>
        <dbReference type="Proteomes" id="UP000789570"/>
    </source>
</evidence>
<proteinExistence type="predicted"/>
<dbReference type="AlphaFoldDB" id="A0A9N9NRT7"/>
<evidence type="ECO:0000313" key="2">
    <source>
        <dbReference type="EMBL" id="CAG8751759.1"/>
    </source>
</evidence>
<feature type="region of interest" description="Disordered" evidence="1">
    <location>
        <begin position="1"/>
        <end position="43"/>
    </location>
</feature>
<accession>A0A9N9NRT7</accession>
<feature type="compositionally biased region" description="Basic and acidic residues" evidence="1">
    <location>
        <begin position="8"/>
        <end position="23"/>
    </location>
</feature>
<feature type="non-terminal residue" evidence="2">
    <location>
        <position position="1"/>
    </location>
</feature>
<organism evidence="2 3">
    <name type="scientific">Funneliformis caledonium</name>
    <dbReference type="NCBI Taxonomy" id="1117310"/>
    <lineage>
        <taxon>Eukaryota</taxon>
        <taxon>Fungi</taxon>
        <taxon>Fungi incertae sedis</taxon>
        <taxon>Mucoromycota</taxon>
        <taxon>Glomeromycotina</taxon>
        <taxon>Glomeromycetes</taxon>
        <taxon>Glomerales</taxon>
        <taxon>Glomeraceae</taxon>
        <taxon>Funneliformis</taxon>
    </lineage>
</organism>